<evidence type="ECO:0000313" key="2">
    <source>
        <dbReference type="Proteomes" id="UP000281406"/>
    </source>
</evidence>
<sequence length="128" mass="14278">MQHAQRKDLVDMTLDLIRISVEELSRTRRSENTCAVRLIRTESRTYAGNAARLIRTESRTYAGNAAGPIVLTDSAIKLQRASNDGSRTCANTCRNTIIILITHVHKLQRTRTQTEGAPHILYLGSCSI</sequence>
<organism evidence="1 2">
    <name type="scientific">Anabarilius grahami</name>
    <name type="common">Kanglang fish</name>
    <name type="synonym">Barilius grahami</name>
    <dbReference type="NCBI Taxonomy" id="495550"/>
    <lineage>
        <taxon>Eukaryota</taxon>
        <taxon>Metazoa</taxon>
        <taxon>Chordata</taxon>
        <taxon>Craniata</taxon>
        <taxon>Vertebrata</taxon>
        <taxon>Euteleostomi</taxon>
        <taxon>Actinopterygii</taxon>
        <taxon>Neopterygii</taxon>
        <taxon>Teleostei</taxon>
        <taxon>Ostariophysi</taxon>
        <taxon>Cypriniformes</taxon>
        <taxon>Xenocyprididae</taxon>
        <taxon>Xenocypridinae</taxon>
        <taxon>Xenocypridinae incertae sedis</taxon>
        <taxon>Anabarilius</taxon>
    </lineage>
</organism>
<name>A0A3N0Y2Z4_ANAGA</name>
<accession>A0A3N0Y2Z4</accession>
<comment type="caution">
    <text evidence="1">The sequence shown here is derived from an EMBL/GenBank/DDBJ whole genome shotgun (WGS) entry which is preliminary data.</text>
</comment>
<evidence type="ECO:0000313" key="1">
    <source>
        <dbReference type="EMBL" id="ROL33005.1"/>
    </source>
</evidence>
<keyword evidence="2" id="KW-1185">Reference proteome</keyword>
<protein>
    <submittedName>
        <fullName evidence="1">Uncharacterized protein</fullName>
    </submittedName>
</protein>
<reference evidence="1 2" key="1">
    <citation type="submission" date="2018-10" db="EMBL/GenBank/DDBJ databases">
        <title>Genome assembly for a Yunnan-Guizhou Plateau 3E fish, Anabarilius grahami (Regan), and its evolutionary and genetic applications.</title>
        <authorList>
            <person name="Jiang W."/>
        </authorList>
    </citation>
    <scope>NUCLEOTIDE SEQUENCE [LARGE SCALE GENOMIC DNA]</scope>
    <source>
        <strain evidence="1">AG-KIZ</strain>
        <tissue evidence="1">Muscle</tissue>
    </source>
</reference>
<dbReference type="AlphaFoldDB" id="A0A3N0Y2Z4"/>
<dbReference type="EMBL" id="RJVU01053528">
    <property type="protein sequence ID" value="ROL33005.1"/>
    <property type="molecule type" value="Genomic_DNA"/>
</dbReference>
<dbReference type="Proteomes" id="UP000281406">
    <property type="component" value="Unassembled WGS sequence"/>
</dbReference>
<gene>
    <name evidence="1" type="ORF">DPX16_5900</name>
</gene>
<proteinExistence type="predicted"/>